<dbReference type="PANTHER" id="PTHR47987:SF33">
    <property type="entry name" value="NON-SPECIFIC PROTEIN-TYROSINE KINASE RLK-PELLE-RLCK-XV FAMILY"/>
    <property type="match status" value="1"/>
</dbReference>
<keyword evidence="3" id="KW-1185">Reference proteome</keyword>
<evidence type="ECO:0000313" key="2">
    <source>
        <dbReference type="EMBL" id="KAK6912232.1"/>
    </source>
</evidence>
<feature type="region of interest" description="Disordered" evidence="1">
    <location>
        <begin position="75"/>
        <end position="144"/>
    </location>
</feature>
<feature type="compositionally biased region" description="Basic and acidic residues" evidence="1">
    <location>
        <begin position="122"/>
        <end position="138"/>
    </location>
</feature>
<evidence type="ECO:0000313" key="3">
    <source>
        <dbReference type="Proteomes" id="UP001370490"/>
    </source>
</evidence>
<evidence type="ECO:0000256" key="1">
    <source>
        <dbReference type="SAM" id="MobiDB-lite"/>
    </source>
</evidence>
<protein>
    <recommendedName>
        <fullName evidence="4">Protein kinase domain-containing protein</fullName>
    </recommendedName>
</protein>
<sequence length="144" mass="15642">MPDGVTHVTIRVKGTLGCLAPEYKMLAKASESCNIYSFGILLPELASGRKPIEKLSPTMKRTIIDWAPPLAGKRKFSELADPTGESKEKLADLENDESFKGSLTADFNDGLSGADDSSESISEEKDSIHEVKEEEPGTEKVNLN</sequence>
<dbReference type="InterPro" id="IPR046958">
    <property type="entry name" value="RBK1/2/STUNTED"/>
</dbReference>
<evidence type="ECO:0008006" key="4">
    <source>
        <dbReference type="Google" id="ProtNLM"/>
    </source>
</evidence>
<organism evidence="2 3">
    <name type="scientific">Dillenia turbinata</name>
    <dbReference type="NCBI Taxonomy" id="194707"/>
    <lineage>
        <taxon>Eukaryota</taxon>
        <taxon>Viridiplantae</taxon>
        <taxon>Streptophyta</taxon>
        <taxon>Embryophyta</taxon>
        <taxon>Tracheophyta</taxon>
        <taxon>Spermatophyta</taxon>
        <taxon>Magnoliopsida</taxon>
        <taxon>eudicotyledons</taxon>
        <taxon>Gunneridae</taxon>
        <taxon>Pentapetalae</taxon>
        <taxon>Dilleniales</taxon>
        <taxon>Dilleniaceae</taxon>
        <taxon>Dillenia</taxon>
    </lineage>
</organism>
<comment type="caution">
    <text evidence="2">The sequence shown here is derived from an EMBL/GenBank/DDBJ whole genome shotgun (WGS) entry which is preliminary data.</text>
</comment>
<accession>A0AAN8UKL7</accession>
<dbReference type="Gene3D" id="1.10.510.10">
    <property type="entry name" value="Transferase(Phosphotransferase) domain 1"/>
    <property type="match status" value="1"/>
</dbReference>
<gene>
    <name evidence="2" type="ORF">RJ641_024325</name>
</gene>
<dbReference type="SUPFAM" id="SSF56112">
    <property type="entry name" value="Protein kinase-like (PK-like)"/>
    <property type="match status" value="1"/>
</dbReference>
<dbReference type="PANTHER" id="PTHR47987">
    <property type="entry name" value="OS08G0249100 PROTEIN"/>
    <property type="match status" value="1"/>
</dbReference>
<dbReference type="AlphaFoldDB" id="A0AAN8UKL7"/>
<dbReference type="InterPro" id="IPR011009">
    <property type="entry name" value="Kinase-like_dom_sf"/>
</dbReference>
<reference evidence="2 3" key="1">
    <citation type="submission" date="2023-12" db="EMBL/GenBank/DDBJ databases">
        <title>A high-quality genome assembly for Dillenia turbinata (Dilleniales).</title>
        <authorList>
            <person name="Chanderbali A."/>
        </authorList>
    </citation>
    <scope>NUCLEOTIDE SEQUENCE [LARGE SCALE GENOMIC DNA]</scope>
    <source>
        <strain evidence="2">LSX21</strain>
        <tissue evidence="2">Leaf</tissue>
    </source>
</reference>
<dbReference type="Proteomes" id="UP001370490">
    <property type="component" value="Unassembled WGS sequence"/>
</dbReference>
<name>A0AAN8UKL7_9MAGN</name>
<dbReference type="EMBL" id="JBAMMX010000028">
    <property type="protein sequence ID" value="KAK6912232.1"/>
    <property type="molecule type" value="Genomic_DNA"/>
</dbReference>
<proteinExistence type="predicted"/>